<keyword evidence="1" id="KW-0812">Transmembrane</keyword>
<gene>
    <name evidence="2" type="ORF">UV20_C0004G0012</name>
</gene>
<accession>A0A0G1CDY6</accession>
<evidence type="ECO:0000313" key="3">
    <source>
        <dbReference type="Proteomes" id="UP000034837"/>
    </source>
</evidence>
<dbReference type="AlphaFoldDB" id="A0A0G1CDY6"/>
<organism evidence="2 3">
    <name type="scientific">Candidatus Magasanikbacteria bacterium GW2011_GWA2_42_32</name>
    <dbReference type="NCBI Taxonomy" id="1619039"/>
    <lineage>
        <taxon>Bacteria</taxon>
        <taxon>Candidatus Magasanikiibacteriota</taxon>
    </lineage>
</organism>
<keyword evidence="1" id="KW-1133">Transmembrane helix</keyword>
<proteinExistence type="predicted"/>
<evidence type="ECO:0000313" key="2">
    <source>
        <dbReference type="EMBL" id="KKS56916.1"/>
    </source>
</evidence>
<dbReference type="EMBL" id="LCDO01000004">
    <property type="protein sequence ID" value="KKS56916.1"/>
    <property type="molecule type" value="Genomic_DNA"/>
</dbReference>
<reference evidence="2 3" key="1">
    <citation type="journal article" date="2015" name="Nature">
        <title>rRNA introns, odd ribosomes, and small enigmatic genomes across a large radiation of phyla.</title>
        <authorList>
            <person name="Brown C.T."/>
            <person name="Hug L.A."/>
            <person name="Thomas B.C."/>
            <person name="Sharon I."/>
            <person name="Castelle C.J."/>
            <person name="Singh A."/>
            <person name="Wilkins M.J."/>
            <person name="Williams K.H."/>
            <person name="Banfield J.F."/>
        </authorList>
    </citation>
    <scope>NUCLEOTIDE SEQUENCE [LARGE SCALE GENOMIC DNA]</scope>
</reference>
<keyword evidence="1" id="KW-0472">Membrane</keyword>
<dbReference type="PROSITE" id="PS51257">
    <property type="entry name" value="PROKAR_LIPOPROTEIN"/>
    <property type="match status" value="1"/>
</dbReference>
<sequence length="187" mass="20802">MKRVVQNALFLIGVACFAVAVIALVIRLGKIRSAHFNQLIQAEGTLESQESVIDIEPVVEGANASIISALIANPDDEPRFVDVIIGDDGCINKPFATREIKDIQGIENCREFYENWFVCCPCGMEPADRSNDLNGGFFCYRPPVEANGTMVLAEERLSISRNICCPQNCIVHFEEFRSWLCPVDNCK</sequence>
<protein>
    <submittedName>
        <fullName evidence="2">Uncharacterized protein</fullName>
    </submittedName>
</protein>
<feature type="transmembrane region" description="Helical" evidence="1">
    <location>
        <begin position="6"/>
        <end position="26"/>
    </location>
</feature>
<dbReference type="Proteomes" id="UP000034837">
    <property type="component" value="Unassembled WGS sequence"/>
</dbReference>
<evidence type="ECO:0000256" key="1">
    <source>
        <dbReference type="SAM" id="Phobius"/>
    </source>
</evidence>
<comment type="caution">
    <text evidence="2">The sequence shown here is derived from an EMBL/GenBank/DDBJ whole genome shotgun (WGS) entry which is preliminary data.</text>
</comment>
<name>A0A0G1CDY6_9BACT</name>